<feature type="transmembrane region" description="Helical" evidence="1">
    <location>
        <begin position="207"/>
        <end position="226"/>
    </location>
</feature>
<feature type="transmembrane region" description="Helical" evidence="1">
    <location>
        <begin position="326"/>
        <end position="344"/>
    </location>
</feature>
<dbReference type="InterPro" id="IPR017516">
    <property type="entry name" value="AbrB_dup"/>
</dbReference>
<dbReference type="InterPro" id="IPR007820">
    <property type="entry name" value="AbrB_fam"/>
</dbReference>
<name>A0A5D6W3L4_9FIRM</name>
<dbReference type="OrthoDB" id="5460360at2"/>
<feature type="transmembrane region" description="Helical" evidence="1">
    <location>
        <begin position="140"/>
        <end position="162"/>
    </location>
</feature>
<evidence type="ECO:0000313" key="3">
    <source>
        <dbReference type="Proteomes" id="UP000323646"/>
    </source>
</evidence>
<dbReference type="GO" id="GO:0016020">
    <property type="term" value="C:membrane"/>
    <property type="evidence" value="ECO:0007669"/>
    <property type="project" value="InterPro"/>
</dbReference>
<organism evidence="2 3">
    <name type="scientific">Selenomonas ruminis</name>
    <dbReference type="NCBI Taxonomy" id="2593411"/>
    <lineage>
        <taxon>Bacteria</taxon>
        <taxon>Bacillati</taxon>
        <taxon>Bacillota</taxon>
        <taxon>Negativicutes</taxon>
        <taxon>Selenomonadales</taxon>
        <taxon>Selenomonadaceae</taxon>
        <taxon>Selenomonas</taxon>
    </lineage>
</organism>
<dbReference type="Proteomes" id="UP000323646">
    <property type="component" value="Unassembled WGS sequence"/>
</dbReference>
<sequence length="356" mass="37463">MGYIRTLLIALVGGVLFSYINAPLPWTLGPIVLVSLVGLVKQQPLVWSIKIRNVALVLLGYAMGRPFTVETLQAIAAQLPLMLLATFVTVSAGIFTGWLMYKKTTINFTTCLLGCVPGGLSQMVVLAAEMKNVDLTAVTIMQTLRMLSVVFTIPFLTIHILSDGPVAADSGMNLAAAADMPTVLMWAAVAVLGAVVGKWIHLPTATMLGPILAVAAVVITTDLTAVPVPQPLLYAAQLCVGAYIGSSIELQRIVSYQGMGPVLLGGVLLVLSVSMGMGLVVSALTGETFATSFLSTAPGGLTEMGITALTVGANISTMTAYQLTRLLFIMLVFPYVAKGVVALYERKYGGHDENDA</sequence>
<dbReference type="PIRSF" id="PIRSF038991">
    <property type="entry name" value="Protein_AbrB"/>
    <property type="match status" value="1"/>
</dbReference>
<dbReference type="EMBL" id="VTOY01000004">
    <property type="protein sequence ID" value="TYZ22903.1"/>
    <property type="molecule type" value="Genomic_DNA"/>
</dbReference>
<proteinExistence type="predicted"/>
<gene>
    <name evidence="2" type="ORF">FZ040_06705</name>
</gene>
<protein>
    <submittedName>
        <fullName evidence="2">AbrB family transcriptional regulator</fullName>
    </submittedName>
</protein>
<dbReference type="RefSeq" id="WP_149171297.1">
    <property type="nucleotide sequence ID" value="NZ_VTOY01000004.1"/>
</dbReference>
<feature type="transmembrane region" description="Helical" evidence="1">
    <location>
        <begin position="232"/>
        <end position="250"/>
    </location>
</feature>
<dbReference type="Pfam" id="PF05145">
    <property type="entry name" value="AbrB"/>
    <property type="match status" value="1"/>
</dbReference>
<feature type="transmembrane region" description="Helical" evidence="1">
    <location>
        <begin position="44"/>
        <end position="63"/>
    </location>
</feature>
<keyword evidence="1" id="KW-0812">Transmembrane</keyword>
<evidence type="ECO:0000313" key="2">
    <source>
        <dbReference type="EMBL" id="TYZ22903.1"/>
    </source>
</evidence>
<feature type="transmembrane region" description="Helical" evidence="1">
    <location>
        <begin position="75"/>
        <end position="100"/>
    </location>
</feature>
<accession>A0A5D6W3L4</accession>
<feature type="transmembrane region" description="Helical" evidence="1">
    <location>
        <begin position="106"/>
        <end position="128"/>
    </location>
</feature>
<feature type="transmembrane region" description="Helical" evidence="1">
    <location>
        <begin position="262"/>
        <end position="284"/>
    </location>
</feature>
<evidence type="ECO:0000256" key="1">
    <source>
        <dbReference type="SAM" id="Phobius"/>
    </source>
</evidence>
<dbReference type="NCBIfam" id="TIGR03082">
    <property type="entry name" value="Gneg_AbrB_dup"/>
    <property type="match status" value="2"/>
</dbReference>
<dbReference type="GO" id="GO:0010468">
    <property type="term" value="P:regulation of gene expression"/>
    <property type="evidence" value="ECO:0007669"/>
    <property type="project" value="InterPro"/>
</dbReference>
<dbReference type="PANTHER" id="PTHR38457">
    <property type="entry name" value="REGULATOR ABRB-RELATED"/>
    <property type="match status" value="1"/>
</dbReference>
<dbReference type="AlphaFoldDB" id="A0A5D6W3L4"/>
<keyword evidence="1" id="KW-0472">Membrane</keyword>
<keyword evidence="3" id="KW-1185">Reference proteome</keyword>
<reference evidence="2 3" key="1">
    <citation type="submission" date="2019-08" db="EMBL/GenBank/DDBJ databases">
        <title>Selenomonas sp. mPRGC5 and Selenomonas sp. mPRGC8 isolated from ruminal fluid of dairy goat (Capra hircus).</title>
        <authorList>
            <person name="Poothong S."/>
            <person name="Nuengjamnong C."/>
            <person name="Tanasupawat S."/>
        </authorList>
    </citation>
    <scope>NUCLEOTIDE SEQUENCE [LARGE SCALE GENOMIC DNA]</scope>
    <source>
        <strain evidence="3">mPRGC5</strain>
    </source>
</reference>
<feature type="transmembrane region" description="Helical" evidence="1">
    <location>
        <begin position="182"/>
        <end position="200"/>
    </location>
</feature>
<comment type="caution">
    <text evidence="2">The sequence shown here is derived from an EMBL/GenBank/DDBJ whole genome shotgun (WGS) entry which is preliminary data.</text>
</comment>
<keyword evidence="1" id="KW-1133">Transmembrane helix</keyword>
<feature type="transmembrane region" description="Helical" evidence="1">
    <location>
        <begin position="7"/>
        <end position="24"/>
    </location>
</feature>
<dbReference type="PANTHER" id="PTHR38457:SF1">
    <property type="entry name" value="REGULATOR ABRB-RELATED"/>
    <property type="match status" value="1"/>
</dbReference>